<organism evidence="1 2">
    <name type="scientific">Nocardia otitidiscaviarum</name>
    <dbReference type="NCBI Taxonomy" id="1823"/>
    <lineage>
        <taxon>Bacteria</taxon>
        <taxon>Bacillati</taxon>
        <taxon>Actinomycetota</taxon>
        <taxon>Actinomycetes</taxon>
        <taxon>Mycobacteriales</taxon>
        <taxon>Nocardiaceae</taxon>
        <taxon>Nocardia</taxon>
    </lineage>
</organism>
<protein>
    <submittedName>
        <fullName evidence="1">Uncharacterized protein</fullName>
    </submittedName>
</protein>
<dbReference type="GeneID" id="80333733"/>
<name>A0A516NLU3_9NOCA</name>
<evidence type="ECO:0000313" key="2">
    <source>
        <dbReference type="Proteomes" id="UP000317039"/>
    </source>
</evidence>
<dbReference type="EMBL" id="CP041695">
    <property type="protein sequence ID" value="QDP79865.1"/>
    <property type="molecule type" value="Genomic_DNA"/>
</dbReference>
<dbReference type="Proteomes" id="UP000317039">
    <property type="component" value="Chromosome"/>
</dbReference>
<dbReference type="RefSeq" id="WP_143981212.1">
    <property type="nucleotide sequence ID" value="NZ_CP041695.1"/>
</dbReference>
<sequence length="264" mass="30407">MSDSVWDIKALFGSLLACPNGWGASEFAPWFEQRPQLRAALHECGAPDAHRSQISPERRWQLYGVSRLVDILLVPHQPHYMESAYLGAAPTAWSEFTAMIGAVPISENEFHPFFHEIVDVIVADDPREPVTIAEQHWPGALLGNLLLVRSGVTVRAGSSILDPHAAARSSMYWTFWRCYRKVQDLSNGWGSNSQWRTSFRRDYCIDGELHYNIDAQWEDDSSPPDEDLTDRERLDLLRFRHGVLRDLGTERWPYDDHHVERWRP</sequence>
<dbReference type="AlphaFoldDB" id="A0A516NLU3"/>
<accession>A0A516NLU3</accession>
<gene>
    <name evidence="1" type="ORF">FOH10_15250</name>
</gene>
<evidence type="ECO:0000313" key="1">
    <source>
        <dbReference type="EMBL" id="QDP79865.1"/>
    </source>
</evidence>
<proteinExistence type="predicted"/>
<reference evidence="1 2" key="1">
    <citation type="submission" date="2019-07" db="EMBL/GenBank/DDBJ databases">
        <title>Complete Genome Sequence and Methylome Analysis of Nocardia otitidis-caviarum NEB252.</title>
        <authorList>
            <person name="Fomenkov A."/>
            <person name="Anton B.P."/>
            <person name="Vincze T."/>
            <person name="Roberts R.J."/>
        </authorList>
    </citation>
    <scope>NUCLEOTIDE SEQUENCE [LARGE SCALE GENOMIC DNA]</scope>
    <source>
        <strain evidence="1 2">NEB252</strain>
    </source>
</reference>
<dbReference type="KEGG" id="nod:FOH10_15250"/>